<comment type="caution">
    <text evidence="1">The sequence shown here is derived from an EMBL/GenBank/DDBJ whole genome shotgun (WGS) entry which is preliminary data.</text>
</comment>
<dbReference type="EMBL" id="QOWE01000013">
    <property type="protein sequence ID" value="RCR68466.1"/>
    <property type="molecule type" value="Genomic_DNA"/>
</dbReference>
<keyword evidence="2" id="KW-1185">Reference proteome</keyword>
<protein>
    <submittedName>
        <fullName evidence="1">Uncharacterized protein</fullName>
    </submittedName>
</protein>
<evidence type="ECO:0000313" key="2">
    <source>
        <dbReference type="Proteomes" id="UP000253383"/>
    </source>
</evidence>
<name>A0A368JN55_9BACT</name>
<organism evidence="1 2">
    <name type="scientific">Larkinella punicea</name>
    <dbReference type="NCBI Taxonomy" id="2315727"/>
    <lineage>
        <taxon>Bacteria</taxon>
        <taxon>Pseudomonadati</taxon>
        <taxon>Bacteroidota</taxon>
        <taxon>Cytophagia</taxon>
        <taxon>Cytophagales</taxon>
        <taxon>Spirosomataceae</taxon>
        <taxon>Larkinella</taxon>
    </lineage>
</organism>
<proteinExistence type="predicted"/>
<dbReference type="Proteomes" id="UP000253383">
    <property type="component" value="Unassembled WGS sequence"/>
</dbReference>
<dbReference type="AlphaFoldDB" id="A0A368JN55"/>
<evidence type="ECO:0000313" key="1">
    <source>
        <dbReference type="EMBL" id="RCR68466.1"/>
    </source>
</evidence>
<accession>A0A368JN55</accession>
<gene>
    <name evidence="1" type="ORF">DUE52_17135</name>
</gene>
<reference evidence="1 2" key="1">
    <citation type="submission" date="2018-07" db="EMBL/GenBank/DDBJ databases">
        <title>Genome analysis of Larkinella rosea.</title>
        <authorList>
            <person name="Zhou Z."/>
            <person name="Wang G."/>
        </authorList>
    </citation>
    <scope>NUCLEOTIDE SEQUENCE [LARGE SCALE GENOMIC DNA]</scope>
    <source>
        <strain evidence="2">zzj9</strain>
    </source>
</reference>
<sequence length="75" mass="8705">MPAPDWVQRDKIMLLGEIIPIDKFYIYIGKIYYGICPVDSKEAASGSEDFFTAKWRTKRVTSLLLPVERYSQFVV</sequence>